<feature type="transmembrane region" description="Helical" evidence="10">
    <location>
        <begin position="330"/>
        <end position="354"/>
    </location>
</feature>
<feature type="transmembrane region" description="Helical" evidence="10">
    <location>
        <begin position="256"/>
        <end position="276"/>
    </location>
</feature>
<dbReference type="FunCoup" id="A0A2J6SST4">
    <property type="interactions" value="37"/>
</dbReference>
<keyword evidence="5 10" id="KW-0812">Transmembrane</keyword>
<dbReference type="PANTHER" id="PTHR31806:SF16">
    <property type="entry name" value="PURINE-CYTOSINE TRANSPORTER (EUROFUNG)"/>
    <property type="match status" value="1"/>
</dbReference>
<dbReference type="GeneID" id="36585333"/>
<protein>
    <recommendedName>
        <fullName evidence="13">Vitamin B6 transporter</fullName>
    </recommendedName>
</protein>
<evidence type="ECO:0000256" key="5">
    <source>
        <dbReference type="ARBA" id="ARBA00022692"/>
    </source>
</evidence>
<evidence type="ECO:0008006" key="13">
    <source>
        <dbReference type="Google" id="ProtNLM"/>
    </source>
</evidence>
<comment type="similarity">
    <text evidence="2 8">Belongs to the purine-cytosine permease (2.A.39) family.</text>
</comment>
<evidence type="ECO:0000256" key="1">
    <source>
        <dbReference type="ARBA" id="ARBA00004141"/>
    </source>
</evidence>
<dbReference type="FunFam" id="1.10.4160.10:FF:000002">
    <property type="entry name" value="Purine-cytosine permease fcyB"/>
    <property type="match status" value="1"/>
</dbReference>
<dbReference type="GO" id="GO:0022857">
    <property type="term" value="F:transmembrane transporter activity"/>
    <property type="evidence" value="ECO:0007669"/>
    <property type="project" value="InterPro"/>
</dbReference>
<feature type="region of interest" description="Disordered" evidence="9">
    <location>
        <begin position="1"/>
        <end position="23"/>
    </location>
</feature>
<dbReference type="GO" id="GO:0000329">
    <property type="term" value="C:fungal-type vacuole membrane"/>
    <property type="evidence" value="ECO:0007669"/>
    <property type="project" value="TreeGrafter"/>
</dbReference>
<dbReference type="AlphaFoldDB" id="A0A2J6SST4"/>
<dbReference type="STRING" id="1095630.A0A2J6SST4"/>
<dbReference type="PANTHER" id="PTHR31806">
    <property type="entry name" value="PURINE-CYTOSINE PERMEASE FCY2-RELATED"/>
    <property type="match status" value="1"/>
</dbReference>
<feature type="transmembrane region" description="Helical" evidence="10">
    <location>
        <begin position="109"/>
        <end position="128"/>
    </location>
</feature>
<gene>
    <name evidence="11" type="ORF">K444DRAFT_570249</name>
</gene>
<feature type="transmembrane region" description="Helical" evidence="10">
    <location>
        <begin position="149"/>
        <end position="169"/>
    </location>
</feature>
<dbReference type="GO" id="GO:0005886">
    <property type="term" value="C:plasma membrane"/>
    <property type="evidence" value="ECO:0007669"/>
    <property type="project" value="TreeGrafter"/>
</dbReference>
<dbReference type="PIRSF" id="PIRSF002744">
    <property type="entry name" value="Pur-cyt_permease"/>
    <property type="match status" value="1"/>
</dbReference>
<dbReference type="Gene3D" id="1.10.4160.10">
    <property type="entry name" value="Hydantoin permease"/>
    <property type="match status" value="1"/>
</dbReference>
<evidence type="ECO:0000256" key="2">
    <source>
        <dbReference type="ARBA" id="ARBA00008974"/>
    </source>
</evidence>
<evidence type="ECO:0000256" key="3">
    <source>
        <dbReference type="ARBA" id="ARBA00022448"/>
    </source>
</evidence>
<comment type="subcellular location">
    <subcellularLocation>
        <location evidence="1">Membrane</location>
        <topology evidence="1">Multi-pass membrane protein</topology>
    </subcellularLocation>
</comment>
<feature type="transmembrane region" description="Helical" evidence="10">
    <location>
        <begin position="450"/>
        <end position="473"/>
    </location>
</feature>
<feature type="transmembrane region" description="Helical" evidence="10">
    <location>
        <begin position="485"/>
        <end position="505"/>
    </location>
</feature>
<dbReference type="InterPro" id="IPR001248">
    <property type="entry name" value="Pur-cyt_permease"/>
</dbReference>
<feature type="transmembrane region" description="Helical" evidence="10">
    <location>
        <begin position="288"/>
        <end position="310"/>
    </location>
</feature>
<keyword evidence="3 8" id="KW-0813">Transport</keyword>
<evidence type="ECO:0000313" key="12">
    <source>
        <dbReference type="Proteomes" id="UP000235371"/>
    </source>
</evidence>
<dbReference type="GO" id="GO:0015851">
    <property type="term" value="P:nucleobase transport"/>
    <property type="evidence" value="ECO:0007669"/>
    <property type="project" value="UniProtKB-ARBA"/>
</dbReference>
<keyword evidence="6 10" id="KW-1133">Transmembrane helix</keyword>
<feature type="transmembrane region" description="Helical" evidence="10">
    <location>
        <begin position="217"/>
        <end position="236"/>
    </location>
</feature>
<reference evidence="11 12" key="1">
    <citation type="submission" date="2016-04" db="EMBL/GenBank/DDBJ databases">
        <title>A degradative enzymes factory behind the ericoid mycorrhizal symbiosis.</title>
        <authorList>
            <consortium name="DOE Joint Genome Institute"/>
            <person name="Martino E."/>
            <person name="Morin E."/>
            <person name="Grelet G."/>
            <person name="Kuo A."/>
            <person name="Kohler A."/>
            <person name="Daghino S."/>
            <person name="Barry K."/>
            <person name="Choi C."/>
            <person name="Cichocki N."/>
            <person name="Clum A."/>
            <person name="Copeland A."/>
            <person name="Hainaut M."/>
            <person name="Haridas S."/>
            <person name="Labutti K."/>
            <person name="Lindquist E."/>
            <person name="Lipzen A."/>
            <person name="Khouja H.-R."/>
            <person name="Murat C."/>
            <person name="Ohm R."/>
            <person name="Olson A."/>
            <person name="Spatafora J."/>
            <person name="Veneault-Fourrey C."/>
            <person name="Henrissat B."/>
            <person name="Grigoriev I."/>
            <person name="Martin F."/>
            <person name="Perotto S."/>
        </authorList>
    </citation>
    <scope>NUCLEOTIDE SEQUENCE [LARGE SCALE GENOMIC DNA]</scope>
    <source>
        <strain evidence="11 12">E</strain>
    </source>
</reference>
<accession>A0A2J6SST4</accession>
<keyword evidence="7 8" id="KW-0472">Membrane</keyword>
<organism evidence="11 12">
    <name type="scientific">Hyaloscypha bicolor E</name>
    <dbReference type="NCBI Taxonomy" id="1095630"/>
    <lineage>
        <taxon>Eukaryota</taxon>
        <taxon>Fungi</taxon>
        <taxon>Dikarya</taxon>
        <taxon>Ascomycota</taxon>
        <taxon>Pezizomycotina</taxon>
        <taxon>Leotiomycetes</taxon>
        <taxon>Helotiales</taxon>
        <taxon>Hyaloscyphaceae</taxon>
        <taxon>Hyaloscypha</taxon>
        <taxon>Hyaloscypha bicolor</taxon>
    </lineage>
</organism>
<evidence type="ECO:0000256" key="10">
    <source>
        <dbReference type="SAM" id="Phobius"/>
    </source>
</evidence>
<name>A0A2J6SST4_9HELO</name>
<dbReference type="EMBL" id="KZ613866">
    <property type="protein sequence ID" value="PMD53810.1"/>
    <property type="molecule type" value="Genomic_DNA"/>
</dbReference>
<feature type="transmembrane region" description="Helical" evidence="10">
    <location>
        <begin position="189"/>
        <end position="210"/>
    </location>
</feature>
<evidence type="ECO:0000256" key="7">
    <source>
        <dbReference type="ARBA" id="ARBA00023136"/>
    </source>
</evidence>
<dbReference type="RefSeq" id="XP_024730714.1">
    <property type="nucleotide sequence ID" value="XM_024877256.1"/>
</dbReference>
<keyword evidence="4" id="KW-0597">Phosphoprotein</keyword>
<dbReference type="Proteomes" id="UP000235371">
    <property type="component" value="Unassembled WGS sequence"/>
</dbReference>
<dbReference type="Pfam" id="PF02133">
    <property type="entry name" value="Transp_cyt_pur"/>
    <property type="match status" value="1"/>
</dbReference>
<feature type="transmembrane region" description="Helical" evidence="10">
    <location>
        <begin position="81"/>
        <end position="103"/>
    </location>
</feature>
<evidence type="ECO:0000256" key="4">
    <source>
        <dbReference type="ARBA" id="ARBA00022553"/>
    </source>
</evidence>
<proteinExistence type="inferred from homology"/>
<evidence type="ECO:0000256" key="6">
    <source>
        <dbReference type="ARBA" id="ARBA00022989"/>
    </source>
</evidence>
<dbReference type="InterPro" id="IPR026030">
    <property type="entry name" value="Pur-cyt_permease_Fcy2/21/22"/>
</dbReference>
<evidence type="ECO:0000313" key="11">
    <source>
        <dbReference type="EMBL" id="PMD53810.1"/>
    </source>
</evidence>
<dbReference type="InParanoid" id="A0A2J6SST4"/>
<feature type="transmembrane region" description="Helical" evidence="10">
    <location>
        <begin position="381"/>
        <end position="399"/>
    </location>
</feature>
<keyword evidence="12" id="KW-1185">Reference proteome</keyword>
<sequence length="515" mass="55819">MADTSIDEEKGMRTQPADAGGSLSPEYAVAVPAQSPARSNPFERLNDKILSIGFLEKRGFERVPVEERHEITASRYMRMMLLWFSSNITANNIAVGMLGPLAYDLGFTDSALCAAFGAALGAAGAAYMSTLGPQSGNRTMVIARYFMGYYPSKICCFLNIVIMLGYGMIDCLVGGQVLSAVAGGRISVVGGVIIVAAVTWVVVVFGMSIFQTYERWAWAPQLIAIFVLVGSAGPTFDTSITSTGNTETINGNRLSFLSLCLSASVAWAPAAADYFVYYPPSTQKWKTFLMTFTGIGLSLSFANMMGVGLASGTFSNSAWQDAYNVSSGALIMAGYAGLGGFGKFLGAIVSLGLIANNIPGTYSATLGFQIMGRYLARLPRWFLSCVGVLIYTACALGGRNHLFDIFENFLALMGYWVTIYLTISLEEQFIFRRTCGFDWEIWADRSKLPVGLAALMAFLVGWAGSIISMYQIWYVGPIAKMVGEYGADLGIWVGVSWAIIVFPLLRWLELKKFGR</sequence>
<feature type="transmembrane region" description="Helical" evidence="10">
    <location>
        <begin position="405"/>
        <end position="423"/>
    </location>
</feature>
<dbReference type="OrthoDB" id="2116389at2759"/>
<evidence type="ECO:0000256" key="8">
    <source>
        <dbReference type="PIRNR" id="PIRNR002744"/>
    </source>
</evidence>
<evidence type="ECO:0000256" key="9">
    <source>
        <dbReference type="SAM" id="MobiDB-lite"/>
    </source>
</evidence>